<dbReference type="GO" id="GO:0050661">
    <property type="term" value="F:NADP binding"/>
    <property type="evidence" value="ECO:0007669"/>
    <property type="project" value="InterPro"/>
</dbReference>
<organism evidence="7 8">
    <name type="scientific">Bimuria novae-zelandiae CBS 107.79</name>
    <dbReference type="NCBI Taxonomy" id="1447943"/>
    <lineage>
        <taxon>Eukaryota</taxon>
        <taxon>Fungi</taxon>
        <taxon>Dikarya</taxon>
        <taxon>Ascomycota</taxon>
        <taxon>Pezizomycotina</taxon>
        <taxon>Dothideomycetes</taxon>
        <taxon>Pleosporomycetidae</taxon>
        <taxon>Pleosporales</taxon>
        <taxon>Massarineae</taxon>
        <taxon>Didymosphaeriaceae</taxon>
        <taxon>Bimuria</taxon>
    </lineage>
</organism>
<dbReference type="PANTHER" id="PTHR43098:SF2">
    <property type="entry name" value="FAD-BINDING MONOOXYGENASE AUSB-RELATED"/>
    <property type="match status" value="1"/>
</dbReference>
<dbReference type="InterPro" id="IPR050775">
    <property type="entry name" value="FAD-binding_Monooxygenases"/>
</dbReference>
<protein>
    <submittedName>
        <fullName evidence="7">FAD/NAD(P)-binding domain-containing protein</fullName>
    </submittedName>
</protein>
<evidence type="ECO:0000256" key="4">
    <source>
        <dbReference type="ARBA" id="ARBA00022827"/>
    </source>
</evidence>
<name>A0A6A5UUY8_9PLEO</name>
<dbReference type="InterPro" id="IPR020946">
    <property type="entry name" value="Flavin_mOase-like"/>
</dbReference>
<evidence type="ECO:0000256" key="5">
    <source>
        <dbReference type="ARBA" id="ARBA00022857"/>
    </source>
</evidence>
<dbReference type="GO" id="GO:0004499">
    <property type="term" value="F:N,N-dimethylaniline monooxygenase activity"/>
    <property type="evidence" value="ECO:0007669"/>
    <property type="project" value="InterPro"/>
</dbReference>
<dbReference type="AlphaFoldDB" id="A0A6A5UUY8"/>
<dbReference type="OrthoDB" id="66881at2759"/>
<evidence type="ECO:0000256" key="2">
    <source>
        <dbReference type="ARBA" id="ARBA00010139"/>
    </source>
</evidence>
<accession>A0A6A5UUY8</accession>
<evidence type="ECO:0000256" key="6">
    <source>
        <dbReference type="ARBA" id="ARBA00023002"/>
    </source>
</evidence>
<keyword evidence="8" id="KW-1185">Reference proteome</keyword>
<evidence type="ECO:0000313" key="8">
    <source>
        <dbReference type="Proteomes" id="UP000800036"/>
    </source>
</evidence>
<dbReference type="InterPro" id="IPR036188">
    <property type="entry name" value="FAD/NAD-bd_sf"/>
</dbReference>
<dbReference type="Gene3D" id="3.50.50.60">
    <property type="entry name" value="FAD/NAD(P)-binding domain"/>
    <property type="match status" value="2"/>
</dbReference>
<keyword evidence="5" id="KW-0521">NADP</keyword>
<keyword evidence="3" id="KW-0285">Flavoprotein</keyword>
<gene>
    <name evidence="7" type="ORF">BU23DRAFT_284102</name>
</gene>
<comment type="cofactor">
    <cofactor evidence="1">
        <name>FAD</name>
        <dbReference type="ChEBI" id="CHEBI:57692"/>
    </cofactor>
</comment>
<reference evidence="7" key="1">
    <citation type="journal article" date="2020" name="Stud. Mycol.">
        <title>101 Dothideomycetes genomes: a test case for predicting lifestyles and emergence of pathogens.</title>
        <authorList>
            <person name="Haridas S."/>
            <person name="Albert R."/>
            <person name="Binder M."/>
            <person name="Bloem J."/>
            <person name="Labutti K."/>
            <person name="Salamov A."/>
            <person name="Andreopoulos B."/>
            <person name="Baker S."/>
            <person name="Barry K."/>
            <person name="Bills G."/>
            <person name="Bluhm B."/>
            <person name="Cannon C."/>
            <person name="Castanera R."/>
            <person name="Culley D."/>
            <person name="Daum C."/>
            <person name="Ezra D."/>
            <person name="Gonzalez J."/>
            <person name="Henrissat B."/>
            <person name="Kuo A."/>
            <person name="Liang C."/>
            <person name="Lipzen A."/>
            <person name="Lutzoni F."/>
            <person name="Magnuson J."/>
            <person name="Mondo S."/>
            <person name="Nolan M."/>
            <person name="Ohm R."/>
            <person name="Pangilinan J."/>
            <person name="Park H.-J."/>
            <person name="Ramirez L."/>
            <person name="Alfaro M."/>
            <person name="Sun H."/>
            <person name="Tritt A."/>
            <person name="Yoshinaga Y."/>
            <person name="Zwiers L.-H."/>
            <person name="Turgeon B."/>
            <person name="Goodwin S."/>
            <person name="Spatafora J."/>
            <person name="Crous P."/>
            <person name="Grigoriev I."/>
        </authorList>
    </citation>
    <scope>NUCLEOTIDE SEQUENCE</scope>
    <source>
        <strain evidence="7">CBS 107.79</strain>
    </source>
</reference>
<keyword evidence="4" id="KW-0274">FAD</keyword>
<proteinExistence type="inferred from homology"/>
<comment type="similarity">
    <text evidence="2">Belongs to the FAD-binding monooxygenase family.</text>
</comment>
<dbReference type="Pfam" id="PF00743">
    <property type="entry name" value="FMO-like"/>
    <property type="match status" value="1"/>
</dbReference>
<evidence type="ECO:0000313" key="7">
    <source>
        <dbReference type="EMBL" id="KAF1967759.1"/>
    </source>
</evidence>
<dbReference type="Proteomes" id="UP000800036">
    <property type="component" value="Unassembled WGS sequence"/>
</dbReference>
<dbReference type="EMBL" id="ML976728">
    <property type="protein sequence ID" value="KAF1967759.1"/>
    <property type="molecule type" value="Genomic_DNA"/>
</dbReference>
<dbReference type="SUPFAM" id="SSF51905">
    <property type="entry name" value="FAD/NAD(P)-binding domain"/>
    <property type="match status" value="1"/>
</dbReference>
<evidence type="ECO:0000256" key="1">
    <source>
        <dbReference type="ARBA" id="ARBA00001974"/>
    </source>
</evidence>
<dbReference type="PANTHER" id="PTHR43098">
    <property type="entry name" value="L-ORNITHINE N(5)-MONOOXYGENASE-RELATED"/>
    <property type="match status" value="1"/>
</dbReference>
<evidence type="ECO:0000256" key="3">
    <source>
        <dbReference type="ARBA" id="ARBA00022630"/>
    </source>
</evidence>
<keyword evidence="6" id="KW-0560">Oxidoreductase</keyword>
<sequence>MAVAGIAGTPQLPLEQLKFAEEAAKRRHPDGAQQFQELHFSDSDRLCSLVDDIFADHAALDKRPLPIASGGHTKFLIMGAGMGGILNAIKLIQAGFKQDDIVLIEVGGGIGGTWYWNRYPGLHCDVESYCYLPMLEETGYVPSCKYTSAVEIRNYLEQLVEKFGLEGRILYRTQVSSLQWDEDTKSWKIDMTMGHGEGGKEKSTVWVNADIAILAGGIFPHPHVPKVPGLVGFRGEMFHTSRWDYRVTGGTSEDVFPEMTRLEGKRVGYVGTGATAIQAIPELAKYAKELYVFQRTPSQVNPRGQKPTDPVEWHERIASGPGWQKSRMENLAQHISRNLPEGTVNMVGDEWSRLPAYCAIIGSERFTSLTPDKIHECLAQLQTWDAPHNAAARARVASLVNDTATAEKLTPWYPTWCKRPTFSDTYLQTFNRPNVHLVDTDGKGIHQITPTSIIANGQEYPIDILILSTGYRSPAYASGDPSARLGVEILGRDGVRMSDKWSAKGACTLHGVFTNGFPNLFFHGGAQASATANVNHTLEVQNTHIAAIISRFHTPPSGKGDGEKKVVIEPSVEAEEAWAMRCLAGASMFSSLAVCTPGYITSEGDALKYGSQEEMVKKGRGSIWAGGLVPFERVLEGWRAEGFEGVVGGEA</sequence>
<dbReference type="GO" id="GO:0050660">
    <property type="term" value="F:flavin adenine dinucleotide binding"/>
    <property type="evidence" value="ECO:0007669"/>
    <property type="project" value="InterPro"/>
</dbReference>